<dbReference type="WBParaSite" id="TMUE_1000004417.1">
    <property type="protein sequence ID" value="TMUE_1000004417.1"/>
    <property type="gene ID" value="WBGene00295671"/>
</dbReference>
<proteinExistence type="predicted"/>
<name>A0A5S6QBS4_TRIMR</name>
<evidence type="ECO:0000313" key="2">
    <source>
        <dbReference type="WBParaSite" id="TMUE_1000004417.1"/>
    </source>
</evidence>
<dbReference type="PANTHER" id="PTHR47331">
    <property type="entry name" value="PHD-TYPE DOMAIN-CONTAINING PROTEIN"/>
    <property type="match status" value="1"/>
</dbReference>
<dbReference type="STRING" id="70415.A0A5S6QBS4"/>
<dbReference type="AlphaFoldDB" id="A0A5S6QBS4"/>
<dbReference type="Proteomes" id="UP000046395">
    <property type="component" value="Unassembled WGS sequence"/>
</dbReference>
<keyword evidence="1" id="KW-1185">Reference proteome</keyword>
<accession>A0A5S6QBS4</accession>
<sequence length="282" mass="31405">MPSDAIRIAYLRRLLSPQVRDSIASYLHNPELYQDALKDLRHPYGDRRLIAQYSLKALRGMEPLKQSLTDLPGAVPTPLRNTDLKELDRFSCELHGIICSLVKSGHEAETIPAGNLQDVVSKLTPRLREKWKEKARSLPCPVNLQSLDELLCDFVLTKRSAAIFDDGPTPKPFTSRFKKAAGVNVVVKDKEAHAKCALCVEAYQSEIDSLVQNGIAKKEVASETDSRKGRAWYLPHHGVRSVAKPDKLRVVFDDSAVFNGISLNNMLSKGPPLLNDLCDLLI</sequence>
<dbReference type="PANTHER" id="PTHR47331:SF5">
    <property type="entry name" value="RIBONUCLEASE H"/>
    <property type="match status" value="1"/>
</dbReference>
<reference evidence="2" key="1">
    <citation type="submission" date="2019-12" db="UniProtKB">
        <authorList>
            <consortium name="WormBaseParasite"/>
        </authorList>
    </citation>
    <scope>IDENTIFICATION</scope>
</reference>
<evidence type="ECO:0000313" key="1">
    <source>
        <dbReference type="Proteomes" id="UP000046395"/>
    </source>
</evidence>
<protein>
    <submittedName>
        <fullName evidence="2">Uncharacterized protein</fullName>
    </submittedName>
</protein>
<organism evidence="1 2">
    <name type="scientific">Trichuris muris</name>
    <name type="common">Mouse whipworm</name>
    <dbReference type="NCBI Taxonomy" id="70415"/>
    <lineage>
        <taxon>Eukaryota</taxon>
        <taxon>Metazoa</taxon>
        <taxon>Ecdysozoa</taxon>
        <taxon>Nematoda</taxon>
        <taxon>Enoplea</taxon>
        <taxon>Dorylaimia</taxon>
        <taxon>Trichinellida</taxon>
        <taxon>Trichuridae</taxon>
        <taxon>Trichuris</taxon>
    </lineage>
</organism>